<sequence>MPPAPELGCQSQRRKFNKKNSKGRKAAADLAQDRIRQQSVGMAALEDVTRVPQGCLHCCNLPSRKRCVQRVVFVRRQDWEHLRGHAVTCAAPDDRLPPKPPPQPRNGTVPKPPQPVKYFHPTKDLNWMTIKFRKDVYERCGKDIVRLVHKHPNGAGEIVGGVRYNPFSAKSTLERLIKNHRLEKYNGSMTAQGTRKATARGRKGDSYVAYAGHRGDTPADIQALGRMAVSTDALVEVGETICPGLKAEIKGLTEASGVQFLGRTGLTDYTCSNYISPIHTDADHGLSDVIEGRKKKDGVGALCPCAQLVKTRAGQNQRTRCGYNLRPRV</sequence>
<gene>
    <name evidence="2" type="ORF">R3P38DRAFT_2781649</name>
</gene>
<feature type="region of interest" description="Disordered" evidence="1">
    <location>
        <begin position="90"/>
        <end position="115"/>
    </location>
</feature>
<feature type="compositionally biased region" description="Basic residues" evidence="1">
    <location>
        <begin position="12"/>
        <end position="25"/>
    </location>
</feature>
<dbReference type="EMBL" id="JAWWNJ010000041">
    <property type="protein sequence ID" value="KAK7020317.1"/>
    <property type="molecule type" value="Genomic_DNA"/>
</dbReference>
<keyword evidence="3" id="KW-1185">Reference proteome</keyword>
<name>A0AAW0B3H9_9AGAR</name>
<dbReference type="AlphaFoldDB" id="A0AAW0B3H9"/>
<comment type="caution">
    <text evidence="2">The sequence shown here is derived from an EMBL/GenBank/DDBJ whole genome shotgun (WGS) entry which is preliminary data.</text>
</comment>
<accession>A0AAW0B3H9</accession>
<reference evidence="2 3" key="1">
    <citation type="journal article" date="2024" name="J Genomics">
        <title>Draft genome sequencing and assembly of Favolaschia claudopus CIRM-BRFM 2984 isolated from oak limbs.</title>
        <authorList>
            <person name="Navarro D."/>
            <person name="Drula E."/>
            <person name="Chaduli D."/>
            <person name="Cazenave R."/>
            <person name="Ahrendt S."/>
            <person name="Wang J."/>
            <person name="Lipzen A."/>
            <person name="Daum C."/>
            <person name="Barry K."/>
            <person name="Grigoriev I.V."/>
            <person name="Favel A."/>
            <person name="Rosso M.N."/>
            <person name="Martin F."/>
        </authorList>
    </citation>
    <scope>NUCLEOTIDE SEQUENCE [LARGE SCALE GENOMIC DNA]</scope>
    <source>
        <strain evidence="2 3">CIRM-BRFM 2984</strain>
    </source>
</reference>
<organism evidence="2 3">
    <name type="scientific">Favolaschia claudopus</name>
    <dbReference type="NCBI Taxonomy" id="2862362"/>
    <lineage>
        <taxon>Eukaryota</taxon>
        <taxon>Fungi</taxon>
        <taxon>Dikarya</taxon>
        <taxon>Basidiomycota</taxon>
        <taxon>Agaricomycotina</taxon>
        <taxon>Agaricomycetes</taxon>
        <taxon>Agaricomycetidae</taxon>
        <taxon>Agaricales</taxon>
        <taxon>Marasmiineae</taxon>
        <taxon>Mycenaceae</taxon>
        <taxon>Favolaschia</taxon>
    </lineage>
</organism>
<proteinExistence type="predicted"/>
<feature type="region of interest" description="Disordered" evidence="1">
    <location>
        <begin position="1"/>
        <end position="29"/>
    </location>
</feature>
<protein>
    <submittedName>
        <fullName evidence="2">Uncharacterized protein</fullName>
    </submittedName>
</protein>
<dbReference type="Proteomes" id="UP001362999">
    <property type="component" value="Unassembled WGS sequence"/>
</dbReference>
<feature type="compositionally biased region" description="Pro residues" evidence="1">
    <location>
        <begin position="98"/>
        <end position="115"/>
    </location>
</feature>
<evidence type="ECO:0000313" key="3">
    <source>
        <dbReference type="Proteomes" id="UP001362999"/>
    </source>
</evidence>
<evidence type="ECO:0000256" key="1">
    <source>
        <dbReference type="SAM" id="MobiDB-lite"/>
    </source>
</evidence>
<evidence type="ECO:0000313" key="2">
    <source>
        <dbReference type="EMBL" id="KAK7020317.1"/>
    </source>
</evidence>